<evidence type="ECO:0008006" key="3">
    <source>
        <dbReference type="Google" id="ProtNLM"/>
    </source>
</evidence>
<dbReference type="STRING" id="1499967.U27_05230"/>
<reference evidence="1" key="1">
    <citation type="journal article" date="2015" name="PeerJ">
        <title>First genomic representation of candidate bacterial phylum KSB3 points to enhanced environmental sensing as a trigger of wastewater bulking.</title>
        <authorList>
            <person name="Sekiguchi Y."/>
            <person name="Ohashi A."/>
            <person name="Parks D.H."/>
            <person name="Yamauchi T."/>
            <person name="Tyson G.W."/>
            <person name="Hugenholtz P."/>
        </authorList>
    </citation>
    <scope>NUCLEOTIDE SEQUENCE [LARGE SCALE GENOMIC DNA]</scope>
</reference>
<evidence type="ECO:0000313" key="1">
    <source>
        <dbReference type="EMBL" id="GAK58257.1"/>
    </source>
</evidence>
<evidence type="ECO:0000313" key="2">
    <source>
        <dbReference type="Proteomes" id="UP000030661"/>
    </source>
</evidence>
<keyword evidence="2" id="KW-1185">Reference proteome</keyword>
<sequence>MATLKRKVTLTTKDEEAYVSVKQLMVSLKWTAAVDLDLMAFYKTKDGRTGGVFSDNYPGGDLGSLNSFPFIELSGDEGFDDNKEAKSENEEIIRITKLDDMAELYIVTINYDDAVDNKSSTFSNYDGSVTVTNDKGDAVEVLLNSRDKGHVAVICKIDNTSPMGARLINKNDIMDLAQFAETIPGAHLIVNA</sequence>
<dbReference type="EMBL" id="DF820467">
    <property type="protein sequence ID" value="GAK58257.1"/>
    <property type="molecule type" value="Genomic_DNA"/>
</dbReference>
<dbReference type="eggNOG" id="ENOG5032RTP">
    <property type="taxonomic scope" value="Bacteria"/>
</dbReference>
<organism evidence="1">
    <name type="scientific">Vecturithrix granuli</name>
    <dbReference type="NCBI Taxonomy" id="1499967"/>
    <lineage>
        <taxon>Bacteria</taxon>
        <taxon>Candidatus Moduliflexota</taxon>
        <taxon>Candidatus Vecturitrichia</taxon>
        <taxon>Candidatus Vecturitrichales</taxon>
        <taxon>Candidatus Vecturitrichaceae</taxon>
        <taxon>Candidatus Vecturithrix</taxon>
    </lineage>
</organism>
<name>A0A081C102_VECG1</name>
<dbReference type="AlphaFoldDB" id="A0A081C102"/>
<dbReference type="HOGENOM" id="CLU_121420_0_0_0"/>
<accession>A0A081C102</accession>
<proteinExistence type="predicted"/>
<dbReference type="Gene3D" id="2.60.60.30">
    <property type="entry name" value="sav2460 like domains"/>
    <property type="match status" value="1"/>
</dbReference>
<protein>
    <recommendedName>
        <fullName evidence="3">Stress response protein</fullName>
    </recommendedName>
</protein>
<gene>
    <name evidence="1" type="ORF">U27_05230</name>
</gene>
<dbReference type="Proteomes" id="UP000030661">
    <property type="component" value="Unassembled WGS sequence"/>
</dbReference>